<name>A0A4S4DV97_CAMSN</name>
<keyword evidence="4" id="KW-0677">Repeat</keyword>
<evidence type="ECO:0000259" key="12">
    <source>
        <dbReference type="PROSITE" id="PS50110"/>
    </source>
</evidence>
<dbReference type="SUPFAM" id="SSF48371">
    <property type="entry name" value="ARM repeat"/>
    <property type="match status" value="1"/>
</dbReference>
<dbReference type="InterPro" id="IPR011989">
    <property type="entry name" value="ARM-like"/>
</dbReference>
<comment type="caution">
    <text evidence="13">The sequence shown here is derived from an EMBL/GenBank/DDBJ whole genome shotgun (WGS) entry which is preliminary data.</text>
</comment>
<dbReference type="AlphaFoldDB" id="A0A4S4DV97"/>
<comment type="caution">
    <text evidence="9">Lacks conserved residue(s) required for the propagation of feature annotation.</text>
</comment>
<keyword evidence="7" id="KW-0324">Glycolysis</keyword>
<dbReference type="Gene3D" id="1.25.10.10">
    <property type="entry name" value="Leucine-rich Repeat Variant"/>
    <property type="match status" value="1"/>
</dbReference>
<dbReference type="GO" id="GO:0000160">
    <property type="term" value="P:phosphorelay signal transduction system"/>
    <property type="evidence" value="ECO:0007669"/>
    <property type="project" value="UniProtKB-KW"/>
</dbReference>
<dbReference type="GO" id="GO:0019318">
    <property type="term" value="P:hexose metabolic process"/>
    <property type="evidence" value="ECO:0007669"/>
    <property type="project" value="UniProtKB-UniPathway"/>
</dbReference>
<organism evidence="13 14">
    <name type="scientific">Camellia sinensis var. sinensis</name>
    <name type="common">China tea</name>
    <dbReference type="NCBI Taxonomy" id="542762"/>
    <lineage>
        <taxon>Eukaryota</taxon>
        <taxon>Viridiplantae</taxon>
        <taxon>Streptophyta</taxon>
        <taxon>Embryophyta</taxon>
        <taxon>Tracheophyta</taxon>
        <taxon>Spermatophyta</taxon>
        <taxon>Magnoliopsida</taxon>
        <taxon>eudicotyledons</taxon>
        <taxon>Gunneridae</taxon>
        <taxon>Pentapetalae</taxon>
        <taxon>asterids</taxon>
        <taxon>Ericales</taxon>
        <taxon>Theaceae</taxon>
        <taxon>Camellia</taxon>
    </lineage>
</organism>
<feature type="domain" description="Response regulatory" evidence="12">
    <location>
        <begin position="1"/>
        <end position="119"/>
    </location>
</feature>
<evidence type="ECO:0000256" key="1">
    <source>
        <dbReference type="ARBA" id="ARBA00004921"/>
    </source>
</evidence>
<dbReference type="InterPro" id="IPR022673">
    <property type="entry name" value="Hexokinase_C"/>
</dbReference>
<dbReference type="Pfam" id="PF00072">
    <property type="entry name" value="Response_reg"/>
    <property type="match status" value="1"/>
</dbReference>
<evidence type="ECO:0000256" key="2">
    <source>
        <dbReference type="ARBA" id="ARBA00005028"/>
    </source>
</evidence>
<dbReference type="InterPro" id="IPR045279">
    <property type="entry name" value="ARR-like"/>
</dbReference>
<evidence type="ECO:0000256" key="7">
    <source>
        <dbReference type="ARBA" id="ARBA00023152"/>
    </source>
</evidence>
<feature type="compositionally biased region" description="Polar residues" evidence="11">
    <location>
        <begin position="295"/>
        <end position="307"/>
    </location>
</feature>
<sequence length="829" mass="92011">MHCNFGLSEKLYLWLKHGDYFRLILFAAVADGLKAWEVLKGKPHNIDLILTEVDLPSISGFALLTLIMEHGICKNIPVIMMSSHDSVSMVYKCMLRGAADFLVKPVRKNELQNLWQHVWRRRASTREGHDPQVECVAQPKVEATAENNASSNHSSGYMACIQRNGECIEKGSDAQSSCTKPELEAERAYAENVQDLSQTKWSKSPRSDMKIQKYEERVESSRNLLMYDSQDRGLAVAAGKDANAMTQGEDVAPQSQRDHANIFSEACDNNHVPVNYSKEVIDLIGTFDNYTKCSYRSSGSNNGTNKVDSPLLDLSLRRPHPHPLRQPYPHPHPHPSGFVNQVSDERHILNHSDASAFSRIGRCNGCRRVLLVLGVSANMYTNRALRPLHSSTSICDQQKNYGTNSDRQLSNHTFDYNSDTHGFAALISSQNNMLSLATGQCGQPEVAFLCPQQTVLPVPVPVRGIRFDSLCTAFGSVVPPTFCTQSGPSMVPSPGSVHHQEPSIQVNTFHQSNLETRNSQQFNNLIGQTVNNSTNQTEHKQRHKLESSEDLRHFSSATDQSASSSFCNGTASHLNSIGCVSNGNVDQLAVVQTGVESVNEEGLPINDRNCHRTVLREAALTKFRLKRKDRCYEKKLGLAALVEGYQEVCALFSVCFWDLRFHHLRLRRYHLLRRSSHLPLTEFDASLDAESSNPGNQIFEKLISGMYLGKNGTDEARENSAATLFSLSMLDENKVMIGCLNGIPPLVDLLRTGTIRGKKDAATALFNLSLNMLNKSRAIKAGIIPLLLHLLEDKNLGMVDEALSILTTTLNFTFPASSLLSITFCSKAL</sequence>
<feature type="region of interest" description="Disordered" evidence="11">
    <location>
        <begin position="531"/>
        <end position="554"/>
    </location>
</feature>
<evidence type="ECO:0000256" key="3">
    <source>
        <dbReference type="ARBA" id="ARBA00012324"/>
    </source>
</evidence>
<dbReference type="SMART" id="SM00185">
    <property type="entry name" value="ARM"/>
    <property type="match status" value="2"/>
</dbReference>
<dbReference type="PANTHER" id="PTHR43874:SF146">
    <property type="entry name" value="TWO-COMPONENT RESPONSE REGULATOR-LIKE APRR9"/>
    <property type="match status" value="1"/>
</dbReference>
<dbReference type="GO" id="GO:0006096">
    <property type="term" value="P:glycolytic process"/>
    <property type="evidence" value="ECO:0007669"/>
    <property type="project" value="UniProtKB-KW"/>
</dbReference>
<keyword evidence="14" id="KW-1185">Reference proteome</keyword>
<evidence type="ECO:0000256" key="4">
    <source>
        <dbReference type="ARBA" id="ARBA00022737"/>
    </source>
</evidence>
<keyword evidence="8" id="KW-0804">Transcription</keyword>
<dbReference type="SUPFAM" id="SSF52172">
    <property type="entry name" value="CheY-like"/>
    <property type="match status" value="1"/>
</dbReference>
<dbReference type="GO" id="GO:0005524">
    <property type="term" value="F:ATP binding"/>
    <property type="evidence" value="ECO:0007669"/>
    <property type="project" value="InterPro"/>
</dbReference>
<accession>A0A4S4DV97</accession>
<dbReference type="SUPFAM" id="SSF53067">
    <property type="entry name" value="Actin-like ATPase domain"/>
    <property type="match status" value="1"/>
</dbReference>
<dbReference type="InterPro" id="IPR000225">
    <property type="entry name" value="Armadillo"/>
</dbReference>
<feature type="compositionally biased region" description="Basic and acidic residues" evidence="11">
    <location>
        <begin position="544"/>
        <end position="553"/>
    </location>
</feature>
<dbReference type="GO" id="GO:0009736">
    <property type="term" value="P:cytokinin-activated signaling pathway"/>
    <property type="evidence" value="ECO:0007669"/>
    <property type="project" value="InterPro"/>
</dbReference>
<dbReference type="EMBL" id="SDRB02010163">
    <property type="protein sequence ID" value="THG07231.1"/>
    <property type="molecule type" value="Genomic_DNA"/>
</dbReference>
<evidence type="ECO:0000313" key="13">
    <source>
        <dbReference type="EMBL" id="THG07231.1"/>
    </source>
</evidence>
<evidence type="ECO:0000256" key="5">
    <source>
        <dbReference type="ARBA" id="ARBA00023012"/>
    </source>
</evidence>
<evidence type="ECO:0000256" key="9">
    <source>
        <dbReference type="PROSITE-ProRule" id="PRU00169"/>
    </source>
</evidence>
<dbReference type="STRING" id="542762.A0A4S4DV97"/>
<comment type="pathway">
    <text evidence="2">Carbohydrate metabolism; hexose metabolism.</text>
</comment>
<evidence type="ECO:0000256" key="11">
    <source>
        <dbReference type="SAM" id="MobiDB-lite"/>
    </source>
</evidence>
<dbReference type="SMART" id="SM00448">
    <property type="entry name" value="REC"/>
    <property type="match status" value="1"/>
</dbReference>
<dbReference type="Gene3D" id="3.40.367.20">
    <property type="match status" value="1"/>
</dbReference>
<dbReference type="GO" id="GO:0004396">
    <property type="term" value="F:hexokinase activity"/>
    <property type="evidence" value="ECO:0007669"/>
    <property type="project" value="UniProtKB-EC"/>
</dbReference>
<gene>
    <name evidence="13" type="ORF">TEA_006245</name>
</gene>
<evidence type="ECO:0000256" key="6">
    <source>
        <dbReference type="ARBA" id="ARBA00023015"/>
    </source>
</evidence>
<dbReference type="Pfam" id="PF00514">
    <property type="entry name" value="Arm"/>
    <property type="match status" value="1"/>
</dbReference>
<dbReference type="InterPro" id="IPR016024">
    <property type="entry name" value="ARM-type_fold"/>
</dbReference>
<dbReference type="PANTHER" id="PTHR43874">
    <property type="entry name" value="TWO-COMPONENT RESPONSE REGULATOR"/>
    <property type="match status" value="1"/>
</dbReference>
<dbReference type="InterPro" id="IPR043129">
    <property type="entry name" value="ATPase_NBD"/>
</dbReference>
<keyword evidence="5" id="KW-0902">Two-component regulatory system</keyword>
<dbReference type="InterPro" id="IPR011006">
    <property type="entry name" value="CheY-like_superfamily"/>
</dbReference>
<dbReference type="PROSITE" id="PS50110">
    <property type="entry name" value="RESPONSE_REGULATORY"/>
    <property type="match status" value="1"/>
</dbReference>
<keyword evidence="6" id="KW-0805">Transcription regulation</keyword>
<dbReference type="PROSITE" id="PS50176">
    <property type="entry name" value="ARM_REPEAT"/>
    <property type="match status" value="1"/>
</dbReference>
<comment type="pathway">
    <text evidence="1">Carbohydrate degradation.</text>
</comment>
<dbReference type="EC" id="2.7.1.1" evidence="3"/>
<dbReference type="Proteomes" id="UP000306102">
    <property type="component" value="Unassembled WGS sequence"/>
</dbReference>
<dbReference type="Gene3D" id="3.40.50.2300">
    <property type="match status" value="1"/>
</dbReference>
<dbReference type="UniPathway" id="UPA00242"/>
<reference evidence="13 14" key="1">
    <citation type="journal article" date="2018" name="Proc. Natl. Acad. Sci. U.S.A.">
        <title>Draft genome sequence of Camellia sinensis var. sinensis provides insights into the evolution of the tea genome and tea quality.</title>
        <authorList>
            <person name="Wei C."/>
            <person name="Yang H."/>
            <person name="Wang S."/>
            <person name="Zhao J."/>
            <person name="Liu C."/>
            <person name="Gao L."/>
            <person name="Xia E."/>
            <person name="Lu Y."/>
            <person name="Tai Y."/>
            <person name="She G."/>
            <person name="Sun J."/>
            <person name="Cao H."/>
            <person name="Tong W."/>
            <person name="Gao Q."/>
            <person name="Li Y."/>
            <person name="Deng W."/>
            <person name="Jiang X."/>
            <person name="Wang W."/>
            <person name="Chen Q."/>
            <person name="Zhang S."/>
            <person name="Li H."/>
            <person name="Wu J."/>
            <person name="Wang P."/>
            <person name="Li P."/>
            <person name="Shi C."/>
            <person name="Zheng F."/>
            <person name="Jian J."/>
            <person name="Huang B."/>
            <person name="Shan D."/>
            <person name="Shi M."/>
            <person name="Fang C."/>
            <person name="Yue Y."/>
            <person name="Li F."/>
            <person name="Li D."/>
            <person name="Wei S."/>
            <person name="Han B."/>
            <person name="Jiang C."/>
            <person name="Yin Y."/>
            <person name="Xia T."/>
            <person name="Zhang Z."/>
            <person name="Bennetzen J.L."/>
            <person name="Zhao S."/>
            <person name="Wan X."/>
        </authorList>
    </citation>
    <scope>NUCLEOTIDE SEQUENCE [LARGE SCALE GENOMIC DNA]</scope>
    <source>
        <strain evidence="14">cv. Shuchazao</strain>
        <tissue evidence="13">Leaf</tissue>
    </source>
</reference>
<proteinExistence type="predicted"/>
<dbReference type="Pfam" id="PF03727">
    <property type="entry name" value="Hexokinase_2"/>
    <property type="match status" value="1"/>
</dbReference>
<dbReference type="InterPro" id="IPR001789">
    <property type="entry name" value="Sig_transdc_resp-reg_receiver"/>
</dbReference>
<feature type="repeat" description="ARM" evidence="10">
    <location>
        <begin position="741"/>
        <end position="783"/>
    </location>
</feature>
<evidence type="ECO:0000313" key="14">
    <source>
        <dbReference type="Proteomes" id="UP000306102"/>
    </source>
</evidence>
<feature type="region of interest" description="Disordered" evidence="11">
    <location>
        <begin position="295"/>
        <end position="340"/>
    </location>
</feature>
<protein>
    <recommendedName>
        <fullName evidence="3">hexokinase</fullName>
        <ecNumber evidence="3">2.7.1.1</ecNumber>
    </recommendedName>
</protein>
<evidence type="ECO:0000256" key="8">
    <source>
        <dbReference type="ARBA" id="ARBA00023163"/>
    </source>
</evidence>
<evidence type="ECO:0000256" key="10">
    <source>
        <dbReference type="PROSITE-ProRule" id="PRU00259"/>
    </source>
</evidence>